<dbReference type="PIRSF" id="PIRSF018005">
    <property type="entry name" value="UCP018005"/>
    <property type="match status" value="1"/>
</dbReference>
<dbReference type="Pfam" id="PF10017">
    <property type="entry name" value="Methyltransf_33"/>
    <property type="match status" value="1"/>
</dbReference>
<evidence type="ECO:0000313" key="4">
    <source>
        <dbReference type="EMBL" id="CAA9478934.1"/>
    </source>
</evidence>
<dbReference type="InterPro" id="IPR019257">
    <property type="entry name" value="MeTrfase_dom"/>
</dbReference>
<dbReference type="GO" id="GO:0032259">
    <property type="term" value="P:methylation"/>
    <property type="evidence" value="ECO:0007669"/>
    <property type="project" value="UniProtKB-KW"/>
</dbReference>
<dbReference type="InterPro" id="IPR029063">
    <property type="entry name" value="SAM-dependent_MTases_sf"/>
</dbReference>
<keyword evidence="1 4" id="KW-0489">Methyltransferase</keyword>
<organism evidence="4">
    <name type="scientific">uncultured Solirubrobacteraceae bacterium</name>
    <dbReference type="NCBI Taxonomy" id="1162706"/>
    <lineage>
        <taxon>Bacteria</taxon>
        <taxon>Bacillati</taxon>
        <taxon>Actinomycetota</taxon>
        <taxon>Thermoleophilia</taxon>
        <taxon>Solirubrobacterales</taxon>
        <taxon>Solirubrobacteraceae</taxon>
        <taxon>environmental samples</taxon>
    </lineage>
</organism>
<name>A0A6J4RVX5_9ACTN</name>
<dbReference type="InterPro" id="IPR051128">
    <property type="entry name" value="EgtD_Methyltrsf_superfamily"/>
</dbReference>
<sequence length="324" mass="35502">MTTVQIDERLNESGERTLAEDVLDGLTRPFKELPPKHFYDTRGSELFEQICELPEYYPTRTERAILHARAAEIASATGASELVELGAGYATKTRVLLDALRAAETLERYVPVDVSASTVAACAEQLVLEYPGLAVHGLVGDFERHLSHLPPPSGPRLVVFLGGTIGNFLPGARRRFLRHIAGQLGPDDALLLGTDLVKAPAVLEAAYDDAAGVTAEFNKNVLHVLNRELGADFDVDAFDHVAFFDTEHEWIEMRLRSRAHQTVRVEALDLDVHFAAREEMRTEISAKFTPARLTADLEAAGLDAAGFYTDPEDLFAVTLARPAG</sequence>
<dbReference type="InterPro" id="IPR035094">
    <property type="entry name" value="EgtD"/>
</dbReference>
<dbReference type="InterPro" id="IPR017804">
    <property type="entry name" value="MeTrfase_EgtD-like"/>
</dbReference>
<dbReference type="EC" id="2.1.1.44" evidence="4"/>
<evidence type="ECO:0000256" key="2">
    <source>
        <dbReference type="ARBA" id="ARBA00022679"/>
    </source>
</evidence>
<dbReference type="PANTHER" id="PTHR43397:SF1">
    <property type="entry name" value="ERGOTHIONEINE BIOSYNTHESIS PROTEIN 1"/>
    <property type="match status" value="1"/>
</dbReference>
<evidence type="ECO:0000259" key="3">
    <source>
        <dbReference type="Pfam" id="PF10017"/>
    </source>
</evidence>
<dbReference type="NCBIfam" id="TIGR03438">
    <property type="entry name" value="egtD_ergothio"/>
    <property type="match status" value="1"/>
</dbReference>
<gene>
    <name evidence="4" type="ORF">AVDCRST_MAG85-536</name>
</gene>
<dbReference type="PANTHER" id="PTHR43397">
    <property type="entry name" value="ERGOTHIONEINE BIOSYNTHESIS PROTEIN 1"/>
    <property type="match status" value="1"/>
</dbReference>
<reference evidence="4" key="1">
    <citation type="submission" date="2020-02" db="EMBL/GenBank/DDBJ databases">
        <authorList>
            <person name="Meier V. D."/>
        </authorList>
    </citation>
    <scope>NUCLEOTIDE SEQUENCE</scope>
    <source>
        <strain evidence="4">AVDCRST_MAG85</strain>
    </source>
</reference>
<evidence type="ECO:0000256" key="1">
    <source>
        <dbReference type="ARBA" id="ARBA00022603"/>
    </source>
</evidence>
<dbReference type="AlphaFoldDB" id="A0A6J4RVX5"/>
<dbReference type="EMBL" id="CADCVT010000057">
    <property type="protein sequence ID" value="CAA9478934.1"/>
    <property type="molecule type" value="Genomic_DNA"/>
</dbReference>
<dbReference type="Gene3D" id="3.40.50.150">
    <property type="entry name" value="Vaccinia Virus protein VP39"/>
    <property type="match status" value="1"/>
</dbReference>
<proteinExistence type="predicted"/>
<dbReference type="GO" id="GO:0052706">
    <property type="term" value="F:L-histidine N(alpha)-methyltransferase activity"/>
    <property type="evidence" value="ECO:0007669"/>
    <property type="project" value="UniProtKB-EC"/>
</dbReference>
<protein>
    <submittedName>
        <fullName evidence="4">L-histidine N(Alpha)-methyltransferase</fullName>
        <ecNumber evidence="4">2.1.1.44</ecNumber>
    </submittedName>
</protein>
<accession>A0A6J4RVX5</accession>
<keyword evidence="2 4" id="KW-0808">Transferase</keyword>
<feature type="domain" description="Histidine-specific methyltransferase SAM-dependent" evidence="3">
    <location>
        <begin position="19"/>
        <end position="321"/>
    </location>
</feature>
<dbReference type="SUPFAM" id="SSF53335">
    <property type="entry name" value="S-adenosyl-L-methionine-dependent methyltransferases"/>
    <property type="match status" value="1"/>
</dbReference>